<protein>
    <submittedName>
        <fullName evidence="2">Uncharacterized protein</fullName>
    </submittedName>
</protein>
<gene>
    <name evidence="2" type="ORF">PIB30_111244</name>
</gene>
<sequence>MEFGGLWFVFMRLKMIEMGVWATKKVEFVHFGAFLDEGIDTMGEGIDTLTLILAKCHFSAFRGP</sequence>
<dbReference type="EMBL" id="JASCZI010006912">
    <property type="protein sequence ID" value="MED6117575.1"/>
    <property type="molecule type" value="Genomic_DNA"/>
</dbReference>
<proteinExistence type="predicted"/>
<feature type="non-terminal residue" evidence="2">
    <location>
        <position position="64"/>
    </location>
</feature>
<feature type="signal peptide" evidence="1">
    <location>
        <begin position="1"/>
        <end position="22"/>
    </location>
</feature>
<dbReference type="Proteomes" id="UP001341840">
    <property type="component" value="Unassembled WGS sequence"/>
</dbReference>
<comment type="caution">
    <text evidence="2">The sequence shown here is derived from an EMBL/GenBank/DDBJ whole genome shotgun (WGS) entry which is preliminary data.</text>
</comment>
<accession>A0ABU6R0H2</accession>
<evidence type="ECO:0000256" key="1">
    <source>
        <dbReference type="SAM" id="SignalP"/>
    </source>
</evidence>
<organism evidence="2 3">
    <name type="scientific">Stylosanthes scabra</name>
    <dbReference type="NCBI Taxonomy" id="79078"/>
    <lineage>
        <taxon>Eukaryota</taxon>
        <taxon>Viridiplantae</taxon>
        <taxon>Streptophyta</taxon>
        <taxon>Embryophyta</taxon>
        <taxon>Tracheophyta</taxon>
        <taxon>Spermatophyta</taxon>
        <taxon>Magnoliopsida</taxon>
        <taxon>eudicotyledons</taxon>
        <taxon>Gunneridae</taxon>
        <taxon>Pentapetalae</taxon>
        <taxon>rosids</taxon>
        <taxon>fabids</taxon>
        <taxon>Fabales</taxon>
        <taxon>Fabaceae</taxon>
        <taxon>Papilionoideae</taxon>
        <taxon>50 kb inversion clade</taxon>
        <taxon>dalbergioids sensu lato</taxon>
        <taxon>Dalbergieae</taxon>
        <taxon>Pterocarpus clade</taxon>
        <taxon>Stylosanthes</taxon>
    </lineage>
</organism>
<feature type="chain" id="PRO_5045372888" evidence="1">
    <location>
        <begin position="23"/>
        <end position="64"/>
    </location>
</feature>
<keyword evidence="3" id="KW-1185">Reference proteome</keyword>
<evidence type="ECO:0000313" key="3">
    <source>
        <dbReference type="Proteomes" id="UP001341840"/>
    </source>
</evidence>
<reference evidence="2 3" key="1">
    <citation type="journal article" date="2023" name="Plants (Basel)">
        <title>Bridging the Gap: Combining Genomics and Transcriptomics Approaches to Understand Stylosanthes scabra, an Orphan Legume from the Brazilian Caatinga.</title>
        <authorList>
            <person name="Ferreira-Neto J.R.C."/>
            <person name="da Silva M.D."/>
            <person name="Binneck E."/>
            <person name="de Melo N.F."/>
            <person name="da Silva R.H."/>
            <person name="de Melo A.L.T.M."/>
            <person name="Pandolfi V."/>
            <person name="Bustamante F.O."/>
            <person name="Brasileiro-Vidal A.C."/>
            <person name="Benko-Iseppon A.M."/>
        </authorList>
    </citation>
    <scope>NUCLEOTIDE SEQUENCE [LARGE SCALE GENOMIC DNA]</scope>
    <source>
        <tissue evidence="2">Leaves</tissue>
    </source>
</reference>
<name>A0ABU6R0H2_9FABA</name>
<evidence type="ECO:0000313" key="2">
    <source>
        <dbReference type="EMBL" id="MED6117575.1"/>
    </source>
</evidence>
<keyword evidence="1" id="KW-0732">Signal</keyword>